<dbReference type="RefSeq" id="WP_103879320.1">
    <property type="nucleotide sequence ID" value="NZ_FNVG01000004.1"/>
</dbReference>
<accession>A0A1H5V4A5</accession>
<gene>
    <name evidence="1" type="ORF">SAMN04488244_10441</name>
</gene>
<dbReference type="EMBL" id="FNVG01000004">
    <property type="protein sequence ID" value="SEF82054.1"/>
    <property type="molecule type" value="Genomic_DNA"/>
</dbReference>
<organism evidence="1 2">
    <name type="scientific">Vibrio hangzhouensis</name>
    <dbReference type="NCBI Taxonomy" id="462991"/>
    <lineage>
        <taxon>Bacteria</taxon>
        <taxon>Pseudomonadati</taxon>
        <taxon>Pseudomonadota</taxon>
        <taxon>Gammaproteobacteria</taxon>
        <taxon>Vibrionales</taxon>
        <taxon>Vibrionaceae</taxon>
        <taxon>Vibrio</taxon>
    </lineage>
</organism>
<reference evidence="2" key="1">
    <citation type="submission" date="2016-10" db="EMBL/GenBank/DDBJ databases">
        <authorList>
            <person name="Varghese N."/>
            <person name="Submissions S."/>
        </authorList>
    </citation>
    <scope>NUCLEOTIDE SEQUENCE [LARGE SCALE GENOMIC DNA]</scope>
    <source>
        <strain evidence="2">CGMCC 1.7062</strain>
    </source>
</reference>
<proteinExistence type="predicted"/>
<dbReference type="Proteomes" id="UP000236721">
    <property type="component" value="Unassembled WGS sequence"/>
</dbReference>
<evidence type="ECO:0000313" key="2">
    <source>
        <dbReference type="Proteomes" id="UP000236721"/>
    </source>
</evidence>
<name>A0A1H5V4A5_9VIBR</name>
<dbReference type="OrthoDB" id="5887304at2"/>
<protein>
    <submittedName>
        <fullName evidence="1">Uncharacterized protein</fullName>
    </submittedName>
</protein>
<dbReference type="AlphaFoldDB" id="A0A1H5V4A5"/>
<sequence length="98" mass="11423">MIITHRNFLLQSSHREHARVHVNPVGELEFDIIESQQHHNTDFEHLVFKRSATGTVVAGIDKNNQTHWQYTLSNTDADELNTLVKQANEDFEQLMRDL</sequence>
<keyword evidence="2" id="KW-1185">Reference proteome</keyword>
<evidence type="ECO:0000313" key="1">
    <source>
        <dbReference type="EMBL" id="SEF82054.1"/>
    </source>
</evidence>